<evidence type="ECO:0000259" key="4">
    <source>
        <dbReference type="PROSITE" id="PS01124"/>
    </source>
</evidence>
<dbReference type="PANTHER" id="PTHR46796:SF6">
    <property type="entry name" value="ARAC SUBFAMILY"/>
    <property type="match status" value="1"/>
</dbReference>
<dbReference type="SMART" id="SM00342">
    <property type="entry name" value="HTH_ARAC"/>
    <property type="match status" value="1"/>
</dbReference>
<dbReference type="Pfam" id="PF14525">
    <property type="entry name" value="AraC_binding_2"/>
    <property type="match status" value="1"/>
</dbReference>
<keyword evidence="1" id="KW-0805">Transcription regulation</keyword>
<dbReference type="Proteomes" id="UP001165135">
    <property type="component" value="Unassembled WGS sequence"/>
</dbReference>
<dbReference type="InterPro" id="IPR035418">
    <property type="entry name" value="AraC-bd_2"/>
</dbReference>
<accession>A0A9W6VU27</accession>
<dbReference type="InterPro" id="IPR009057">
    <property type="entry name" value="Homeodomain-like_sf"/>
</dbReference>
<dbReference type="GO" id="GO:0043565">
    <property type="term" value="F:sequence-specific DNA binding"/>
    <property type="evidence" value="ECO:0007669"/>
    <property type="project" value="InterPro"/>
</dbReference>
<sequence>MRVGAAPALLDDPQEPQKATSSIFVPLRIGVPAEDRFEAGGDSARMGSVVVARITSTPAMVNRDARCVTSTDTELLKVTLHLSGSMIVIQDGRQCRVRPGDLVAYETSRPYRLIGTDVCDLVVAGVPRAMLGPSADLIGRRTAVALPGDRGVQAVIAAFLYGLGRDVDALSGLNGLRPSDALVSLIISAFTDTTPERTDTGDLAGRILAYAAANLSDPGLCAEKVARRHGISTRYLHKLLRDRGVSFSAWVRRERLHRIRRDLTDPAFANRTIAAIAARWGMTEPGHLSRAFRGEFGRTPLEIRRTGS</sequence>
<dbReference type="SUPFAM" id="SSF46689">
    <property type="entry name" value="Homeodomain-like"/>
    <property type="match status" value="1"/>
</dbReference>
<dbReference type="Gene3D" id="1.10.10.60">
    <property type="entry name" value="Homeodomain-like"/>
    <property type="match status" value="1"/>
</dbReference>
<dbReference type="GO" id="GO:0003700">
    <property type="term" value="F:DNA-binding transcription factor activity"/>
    <property type="evidence" value="ECO:0007669"/>
    <property type="project" value="InterPro"/>
</dbReference>
<dbReference type="InterPro" id="IPR050204">
    <property type="entry name" value="AraC_XylS_family_regulators"/>
</dbReference>
<organism evidence="5 6">
    <name type="scientific">Actinoallomurus iriomotensis</name>
    <dbReference type="NCBI Taxonomy" id="478107"/>
    <lineage>
        <taxon>Bacteria</taxon>
        <taxon>Bacillati</taxon>
        <taxon>Actinomycetota</taxon>
        <taxon>Actinomycetes</taxon>
        <taxon>Streptosporangiales</taxon>
        <taxon>Thermomonosporaceae</taxon>
        <taxon>Actinoallomurus</taxon>
    </lineage>
</organism>
<reference evidence="5" key="1">
    <citation type="submission" date="2023-03" db="EMBL/GenBank/DDBJ databases">
        <title>Actinoallomurus iriomotensis NBRC 103681.</title>
        <authorList>
            <person name="Ichikawa N."/>
            <person name="Sato H."/>
            <person name="Tonouchi N."/>
        </authorList>
    </citation>
    <scope>NUCLEOTIDE SEQUENCE</scope>
    <source>
        <strain evidence="5">NBRC 103681</strain>
    </source>
</reference>
<dbReference type="EMBL" id="BSTJ01000010">
    <property type="protein sequence ID" value="GLY79132.1"/>
    <property type="molecule type" value="Genomic_DNA"/>
</dbReference>
<evidence type="ECO:0000313" key="5">
    <source>
        <dbReference type="EMBL" id="GLY79132.1"/>
    </source>
</evidence>
<evidence type="ECO:0000313" key="6">
    <source>
        <dbReference type="Proteomes" id="UP001165135"/>
    </source>
</evidence>
<dbReference type="AlphaFoldDB" id="A0A9W6VU27"/>
<gene>
    <name evidence="5" type="ORF">Airi01_073990</name>
</gene>
<dbReference type="PANTHER" id="PTHR46796">
    <property type="entry name" value="HTH-TYPE TRANSCRIPTIONAL ACTIVATOR RHAS-RELATED"/>
    <property type="match status" value="1"/>
</dbReference>
<evidence type="ECO:0000256" key="2">
    <source>
        <dbReference type="ARBA" id="ARBA00023125"/>
    </source>
</evidence>
<comment type="caution">
    <text evidence="5">The sequence shown here is derived from an EMBL/GenBank/DDBJ whole genome shotgun (WGS) entry which is preliminary data.</text>
</comment>
<keyword evidence="2" id="KW-0238">DNA-binding</keyword>
<feature type="domain" description="HTH araC/xylS-type" evidence="4">
    <location>
        <begin position="205"/>
        <end position="306"/>
    </location>
</feature>
<keyword evidence="3" id="KW-0804">Transcription</keyword>
<dbReference type="Pfam" id="PF12833">
    <property type="entry name" value="HTH_18"/>
    <property type="match status" value="1"/>
</dbReference>
<dbReference type="PROSITE" id="PS01124">
    <property type="entry name" value="HTH_ARAC_FAMILY_2"/>
    <property type="match status" value="1"/>
</dbReference>
<evidence type="ECO:0000256" key="1">
    <source>
        <dbReference type="ARBA" id="ARBA00023015"/>
    </source>
</evidence>
<dbReference type="RefSeq" id="WP_285630170.1">
    <property type="nucleotide sequence ID" value="NZ_BSTJ01000010.1"/>
</dbReference>
<protein>
    <submittedName>
        <fullName evidence="5">Transcriptional regulator</fullName>
    </submittedName>
</protein>
<evidence type="ECO:0000256" key="3">
    <source>
        <dbReference type="ARBA" id="ARBA00023163"/>
    </source>
</evidence>
<name>A0A9W6VU27_9ACTN</name>
<dbReference type="InterPro" id="IPR018060">
    <property type="entry name" value="HTH_AraC"/>
</dbReference>
<proteinExistence type="predicted"/>